<proteinExistence type="predicted"/>
<dbReference type="PROSITE" id="PS51318">
    <property type="entry name" value="TAT"/>
    <property type="match status" value="1"/>
</dbReference>
<dbReference type="InterPro" id="IPR006311">
    <property type="entry name" value="TAT_signal"/>
</dbReference>
<evidence type="ECO:0000313" key="1">
    <source>
        <dbReference type="EMBL" id="SCE69350.1"/>
    </source>
</evidence>
<accession>A0ABY0KGK1</accession>
<evidence type="ECO:0000313" key="2">
    <source>
        <dbReference type="Proteomes" id="UP000199405"/>
    </source>
</evidence>
<sequence>MGSVRKIVKGAGIALAVTGLVAVTAPQSASAHSGSYYKSRSGCVYTGGFSTYHSYAWTRKDSGSCSGHAWLKVQFDDGSYYENHALPGVSISDVDYGMTHAWHKSQSSESYVQSH</sequence>
<evidence type="ECO:0008006" key="3">
    <source>
        <dbReference type="Google" id="ProtNLM"/>
    </source>
</evidence>
<protein>
    <recommendedName>
        <fullName evidence="3">Lactococcin 972 family bacteriocin</fullName>
    </recommendedName>
</protein>
<comment type="caution">
    <text evidence="1">The sequence shown here is derived from an EMBL/GenBank/DDBJ whole genome shotgun (WGS) entry which is preliminary data.</text>
</comment>
<dbReference type="GeneID" id="93468599"/>
<organism evidence="1 2">
    <name type="scientific">Micromonospora tulbaghiae</name>
    <dbReference type="NCBI Taxonomy" id="479978"/>
    <lineage>
        <taxon>Bacteria</taxon>
        <taxon>Bacillati</taxon>
        <taxon>Actinomycetota</taxon>
        <taxon>Actinomycetes</taxon>
        <taxon>Micromonosporales</taxon>
        <taxon>Micromonosporaceae</taxon>
        <taxon>Micromonospora</taxon>
    </lineage>
</organism>
<gene>
    <name evidence="1" type="ORF">GA0070562_1800</name>
</gene>
<dbReference type="RefSeq" id="WP_091415062.1">
    <property type="nucleotide sequence ID" value="NZ_FMCQ01000001.1"/>
</dbReference>
<name>A0ABY0KGK1_9ACTN</name>
<dbReference type="EMBL" id="FMCQ01000001">
    <property type="protein sequence ID" value="SCE69350.1"/>
    <property type="molecule type" value="Genomic_DNA"/>
</dbReference>
<dbReference type="Proteomes" id="UP000199405">
    <property type="component" value="Unassembled WGS sequence"/>
</dbReference>
<reference evidence="1 2" key="1">
    <citation type="submission" date="2016-06" db="EMBL/GenBank/DDBJ databases">
        <authorList>
            <person name="Varghese N."/>
            <person name="Submissions Spin"/>
        </authorList>
    </citation>
    <scope>NUCLEOTIDE SEQUENCE [LARGE SCALE GENOMIC DNA]</scope>
    <source>
        <strain evidence="1 2">DSM 45142</strain>
    </source>
</reference>
<keyword evidence="2" id="KW-1185">Reference proteome</keyword>